<comment type="catalytic activity">
    <reaction evidence="3">
        <text>cytidine + phosphate = cytosine + alpha-D-ribose 1-phosphate</text>
        <dbReference type="Rhea" id="RHEA:52540"/>
        <dbReference type="ChEBI" id="CHEBI:16040"/>
        <dbReference type="ChEBI" id="CHEBI:17562"/>
        <dbReference type="ChEBI" id="CHEBI:43474"/>
        <dbReference type="ChEBI" id="CHEBI:57720"/>
        <dbReference type="EC" id="2.4.2.2"/>
    </reaction>
</comment>
<evidence type="ECO:0000256" key="1">
    <source>
        <dbReference type="ARBA" id="ARBA00022676"/>
    </source>
</evidence>
<proteinExistence type="inferred from homology"/>
<dbReference type="EC" id="2.4.2.1" evidence="3"/>
<dbReference type="InterPro" id="IPR011051">
    <property type="entry name" value="RmlC_Cupin_sf"/>
</dbReference>
<comment type="catalytic activity">
    <reaction evidence="3">
        <text>a purine D-ribonucleoside + phosphate = a purine nucleobase + alpha-D-ribose 1-phosphate</text>
        <dbReference type="Rhea" id="RHEA:19805"/>
        <dbReference type="ChEBI" id="CHEBI:26386"/>
        <dbReference type="ChEBI" id="CHEBI:43474"/>
        <dbReference type="ChEBI" id="CHEBI:57720"/>
        <dbReference type="ChEBI" id="CHEBI:142355"/>
        <dbReference type="EC" id="2.4.2.1"/>
    </reaction>
</comment>
<dbReference type="InterPro" id="IPR014710">
    <property type="entry name" value="RmlC-like_jellyroll"/>
</dbReference>
<dbReference type="HAMAP" id="MF_01537">
    <property type="entry name" value="Nucleos_phosphorylase_PpnP"/>
    <property type="match status" value="1"/>
</dbReference>
<dbReference type="Pfam" id="PF06865">
    <property type="entry name" value="Ppnp"/>
    <property type="match status" value="1"/>
</dbReference>
<dbReference type="GO" id="GO:0005829">
    <property type="term" value="C:cytosol"/>
    <property type="evidence" value="ECO:0007669"/>
    <property type="project" value="TreeGrafter"/>
</dbReference>
<evidence type="ECO:0000313" key="4">
    <source>
        <dbReference type="EMBL" id="SEA99840.1"/>
    </source>
</evidence>
<dbReference type="STRING" id="1122198.SAMN02745729_11277"/>
<name>A0A1H4FSN2_9GAMM</name>
<dbReference type="GO" id="GO:0047975">
    <property type="term" value="F:guanosine phosphorylase activity"/>
    <property type="evidence" value="ECO:0007669"/>
    <property type="project" value="RHEA"/>
</dbReference>
<comment type="catalytic activity">
    <reaction evidence="3">
        <text>guanosine + phosphate = alpha-D-ribose 1-phosphate + guanine</text>
        <dbReference type="Rhea" id="RHEA:13233"/>
        <dbReference type="ChEBI" id="CHEBI:16235"/>
        <dbReference type="ChEBI" id="CHEBI:16750"/>
        <dbReference type="ChEBI" id="CHEBI:43474"/>
        <dbReference type="ChEBI" id="CHEBI:57720"/>
        <dbReference type="EC" id="2.4.2.1"/>
    </reaction>
</comment>
<keyword evidence="5" id="KW-1185">Reference proteome</keyword>
<comment type="catalytic activity">
    <reaction evidence="3">
        <text>inosine + phosphate = alpha-D-ribose 1-phosphate + hypoxanthine</text>
        <dbReference type="Rhea" id="RHEA:27646"/>
        <dbReference type="ChEBI" id="CHEBI:17368"/>
        <dbReference type="ChEBI" id="CHEBI:17596"/>
        <dbReference type="ChEBI" id="CHEBI:43474"/>
        <dbReference type="ChEBI" id="CHEBI:57720"/>
        <dbReference type="EC" id="2.4.2.1"/>
    </reaction>
</comment>
<dbReference type="PANTHER" id="PTHR36540:SF1">
    <property type="entry name" value="PYRIMIDINE_PURINE NUCLEOSIDE PHOSPHORYLASE"/>
    <property type="match status" value="1"/>
</dbReference>
<dbReference type="Gene3D" id="2.60.120.10">
    <property type="entry name" value="Jelly Rolls"/>
    <property type="match status" value="1"/>
</dbReference>
<sequence length="93" mass="10018">MLSTNSYFDGKVVSIAFEPPEGPATSGVMAAGEYTFGTSQNERMIVTAGELIVRLPGSEEWTSFPAGTEFNITAGDSFDLQVKTPTAYLCYYS</sequence>
<protein>
    <recommendedName>
        <fullName evidence="3">Pyrimidine/purine nucleoside phosphorylase</fullName>
        <ecNumber evidence="3">2.4.2.1</ecNumber>
        <ecNumber evidence="3">2.4.2.2</ecNumber>
    </recommendedName>
    <alternativeName>
        <fullName evidence="3">Adenosine phosphorylase</fullName>
    </alternativeName>
    <alternativeName>
        <fullName evidence="3">Cytidine phosphorylase</fullName>
    </alternativeName>
    <alternativeName>
        <fullName evidence="3">Guanosine phosphorylase</fullName>
    </alternativeName>
    <alternativeName>
        <fullName evidence="3">Inosine phosphorylase</fullName>
    </alternativeName>
    <alternativeName>
        <fullName evidence="3">Thymidine phosphorylase</fullName>
    </alternativeName>
    <alternativeName>
        <fullName evidence="3">Uridine phosphorylase</fullName>
    </alternativeName>
    <alternativeName>
        <fullName evidence="3">Xanthosine phosphorylase</fullName>
    </alternativeName>
</protein>
<organism evidence="4 5">
    <name type="scientific">Marinobacterium iners DSM 11526</name>
    <dbReference type="NCBI Taxonomy" id="1122198"/>
    <lineage>
        <taxon>Bacteria</taxon>
        <taxon>Pseudomonadati</taxon>
        <taxon>Pseudomonadota</taxon>
        <taxon>Gammaproteobacteria</taxon>
        <taxon>Oceanospirillales</taxon>
        <taxon>Oceanospirillaceae</taxon>
        <taxon>Marinobacterium</taxon>
    </lineage>
</organism>
<keyword evidence="2 3" id="KW-0808">Transferase</keyword>
<dbReference type="CDD" id="cd20296">
    <property type="entry name" value="cupin_PpnP-like"/>
    <property type="match status" value="1"/>
</dbReference>
<comment type="function">
    <text evidence="3">Catalyzes the phosphorolysis of diverse nucleosides, yielding D-ribose 1-phosphate and the respective free bases. Can use uridine, adenosine, guanosine, cytidine, thymidine, inosine and xanthosine as substrates. Also catalyzes the reverse reactions.</text>
</comment>
<comment type="catalytic activity">
    <reaction evidence="3">
        <text>thymidine + phosphate = 2-deoxy-alpha-D-ribose 1-phosphate + thymine</text>
        <dbReference type="Rhea" id="RHEA:16037"/>
        <dbReference type="ChEBI" id="CHEBI:17748"/>
        <dbReference type="ChEBI" id="CHEBI:17821"/>
        <dbReference type="ChEBI" id="CHEBI:43474"/>
        <dbReference type="ChEBI" id="CHEBI:57259"/>
        <dbReference type="EC" id="2.4.2.2"/>
    </reaction>
</comment>
<reference evidence="5" key="1">
    <citation type="submission" date="2016-10" db="EMBL/GenBank/DDBJ databases">
        <authorList>
            <person name="Varghese N."/>
            <person name="Submissions S."/>
        </authorList>
    </citation>
    <scope>NUCLEOTIDE SEQUENCE [LARGE SCALE GENOMIC DNA]</scope>
    <source>
        <strain evidence="5">DSM 11526</strain>
    </source>
</reference>
<dbReference type="EMBL" id="FNRJ01000012">
    <property type="protein sequence ID" value="SEA99840.1"/>
    <property type="molecule type" value="Genomic_DNA"/>
</dbReference>
<gene>
    <name evidence="3" type="primary">ppnP</name>
    <name evidence="4" type="ORF">SAMN02745729_11277</name>
</gene>
<comment type="catalytic activity">
    <reaction evidence="3">
        <text>xanthosine + phosphate = alpha-D-ribose 1-phosphate + xanthine</text>
        <dbReference type="Rhea" id="RHEA:27638"/>
        <dbReference type="ChEBI" id="CHEBI:17712"/>
        <dbReference type="ChEBI" id="CHEBI:18107"/>
        <dbReference type="ChEBI" id="CHEBI:43474"/>
        <dbReference type="ChEBI" id="CHEBI:57720"/>
        <dbReference type="EC" id="2.4.2.1"/>
    </reaction>
</comment>
<evidence type="ECO:0000313" key="5">
    <source>
        <dbReference type="Proteomes" id="UP000242469"/>
    </source>
</evidence>
<dbReference type="SUPFAM" id="SSF51182">
    <property type="entry name" value="RmlC-like cupins"/>
    <property type="match status" value="1"/>
</dbReference>
<dbReference type="PANTHER" id="PTHR36540">
    <property type="entry name" value="PYRIMIDINE/PURINE NUCLEOSIDE PHOSPHORYLASE"/>
    <property type="match status" value="1"/>
</dbReference>
<dbReference type="EC" id="2.4.2.2" evidence="3"/>
<evidence type="ECO:0000256" key="3">
    <source>
        <dbReference type="HAMAP-Rule" id="MF_01537"/>
    </source>
</evidence>
<dbReference type="Proteomes" id="UP000242469">
    <property type="component" value="Unassembled WGS sequence"/>
</dbReference>
<comment type="catalytic activity">
    <reaction evidence="3">
        <text>adenosine + phosphate = alpha-D-ribose 1-phosphate + adenine</text>
        <dbReference type="Rhea" id="RHEA:27642"/>
        <dbReference type="ChEBI" id="CHEBI:16335"/>
        <dbReference type="ChEBI" id="CHEBI:16708"/>
        <dbReference type="ChEBI" id="CHEBI:43474"/>
        <dbReference type="ChEBI" id="CHEBI:57720"/>
        <dbReference type="EC" id="2.4.2.1"/>
    </reaction>
</comment>
<dbReference type="RefSeq" id="WP_091827217.1">
    <property type="nucleotide sequence ID" value="NZ_FNRJ01000012.1"/>
</dbReference>
<evidence type="ECO:0000256" key="2">
    <source>
        <dbReference type="ARBA" id="ARBA00022679"/>
    </source>
</evidence>
<dbReference type="OrthoDB" id="9793848at2"/>
<accession>A0A1H4FSN2</accession>
<dbReference type="InterPro" id="IPR009664">
    <property type="entry name" value="Ppnp"/>
</dbReference>
<dbReference type="FunFam" id="2.60.120.10:FF:000016">
    <property type="entry name" value="Pyrimidine/purine nucleoside phosphorylase"/>
    <property type="match status" value="1"/>
</dbReference>
<dbReference type="GO" id="GO:0009032">
    <property type="term" value="F:thymidine phosphorylase activity"/>
    <property type="evidence" value="ECO:0007669"/>
    <property type="project" value="RHEA"/>
</dbReference>
<dbReference type="GO" id="GO:0004731">
    <property type="term" value="F:purine-nucleoside phosphorylase activity"/>
    <property type="evidence" value="ECO:0007669"/>
    <property type="project" value="UniProtKB-UniRule"/>
</dbReference>
<dbReference type="AlphaFoldDB" id="A0A1H4FSN2"/>
<comment type="similarity">
    <text evidence="3">Belongs to the nucleoside phosphorylase PpnP family.</text>
</comment>
<comment type="catalytic activity">
    <reaction evidence="3">
        <text>uridine + phosphate = alpha-D-ribose 1-phosphate + uracil</text>
        <dbReference type="Rhea" id="RHEA:24388"/>
        <dbReference type="ChEBI" id="CHEBI:16704"/>
        <dbReference type="ChEBI" id="CHEBI:17568"/>
        <dbReference type="ChEBI" id="CHEBI:43474"/>
        <dbReference type="ChEBI" id="CHEBI:57720"/>
        <dbReference type="EC" id="2.4.2.2"/>
    </reaction>
</comment>
<dbReference type="GO" id="GO:0004850">
    <property type="term" value="F:uridine phosphorylase activity"/>
    <property type="evidence" value="ECO:0007669"/>
    <property type="project" value="RHEA"/>
</dbReference>
<keyword evidence="1 3" id="KW-0328">Glycosyltransferase</keyword>